<dbReference type="InterPro" id="IPR002397">
    <property type="entry name" value="Cyt_P450_B"/>
</dbReference>
<organism evidence="7">
    <name type="scientific">freshwater metagenome</name>
    <dbReference type="NCBI Taxonomy" id="449393"/>
    <lineage>
        <taxon>unclassified sequences</taxon>
        <taxon>metagenomes</taxon>
        <taxon>ecological metagenomes</taxon>
    </lineage>
</organism>
<reference evidence="7" key="1">
    <citation type="submission" date="2020-05" db="EMBL/GenBank/DDBJ databases">
        <authorList>
            <person name="Chiriac C."/>
            <person name="Salcher M."/>
            <person name="Ghai R."/>
            <person name="Kavagutti S V."/>
        </authorList>
    </citation>
    <scope>NUCLEOTIDE SEQUENCE</scope>
</reference>
<dbReference type="PANTHER" id="PTHR46696:SF4">
    <property type="entry name" value="BIOTIN BIOSYNTHESIS CYTOCHROME P450"/>
    <property type="match status" value="1"/>
</dbReference>
<proteinExistence type="inferred from homology"/>
<dbReference type="EMBL" id="CAFBMK010000147">
    <property type="protein sequence ID" value="CAB4928560.1"/>
    <property type="molecule type" value="Genomic_DNA"/>
</dbReference>
<evidence type="ECO:0000313" key="7">
    <source>
        <dbReference type="EMBL" id="CAB4928560.1"/>
    </source>
</evidence>
<evidence type="ECO:0000256" key="1">
    <source>
        <dbReference type="ARBA" id="ARBA00010617"/>
    </source>
</evidence>
<dbReference type="GO" id="GO:0006707">
    <property type="term" value="P:cholesterol catabolic process"/>
    <property type="evidence" value="ECO:0007669"/>
    <property type="project" value="TreeGrafter"/>
</dbReference>
<dbReference type="Pfam" id="PF00067">
    <property type="entry name" value="p450"/>
    <property type="match status" value="1"/>
</dbReference>
<dbReference type="PANTHER" id="PTHR46696">
    <property type="entry name" value="P450, PUTATIVE (EUROFUNG)-RELATED"/>
    <property type="match status" value="1"/>
</dbReference>
<dbReference type="SUPFAM" id="SSF48264">
    <property type="entry name" value="Cytochrome P450"/>
    <property type="match status" value="1"/>
</dbReference>
<dbReference type="Gene3D" id="1.10.630.10">
    <property type="entry name" value="Cytochrome P450"/>
    <property type="match status" value="1"/>
</dbReference>
<dbReference type="InterPro" id="IPR001128">
    <property type="entry name" value="Cyt_P450"/>
</dbReference>
<gene>
    <name evidence="7" type="ORF">UFOPK3564_02243</name>
</gene>
<keyword evidence="5" id="KW-0408">Iron</keyword>
<dbReference type="AlphaFoldDB" id="A0A6J7ICL2"/>
<name>A0A6J7ICL2_9ZZZZ</name>
<evidence type="ECO:0000256" key="6">
    <source>
        <dbReference type="ARBA" id="ARBA00023033"/>
    </source>
</evidence>
<dbReference type="GO" id="GO:0036199">
    <property type="term" value="F:cholest-4-en-3-one 26-monooxygenase activity"/>
    <property type="evidence" value="ECO:0007669"/>
    <property type="project" value="TreeGrafter"/>
</dbReference>
<evidence type="ECO:0000256" key="4">
    <source>
        <dbReference type="ARBA" id="ARBA00023002"/>
    </source>
</evidence>
<keyword evidence="2" id="KW-0349">Heme</keyword>
<dbReference type="PRINTS" id="PR00359">
    <property type="entry name" value="BP450"/>
</dbReference>
<evidence type="ECO:0000256" key="2">
    <source>
        <dbReference type="ARBA" id="ARBA00022617"/>
    </source>
</evidence>
<dbReference type="CDD" id="cd11033">
    <property type="entry name" value="CYP142-like"/>
    <property type="match status" value="1"/>
</dbReference>
<dbReference type="InterPro" id="IPR036396">
    <property type="entry name" value="Cyt_P450_sf"/>
</dbReference>
<dbReference type="GO" id="GO:0005506">
    <property type="term" value="F:iron ion binding"/>
    <property type="evidence" value="ECO:0007669"/>
    <property type="project" value="InterPro"/>
</dbReference>
<dbReference type="GO" id="GO:0008395">
    <property type="term" value="F:steroid hydroxylase activity"/>
    <property type="evidence" value="ECO:0007669"/>
    <property type="project" value="TreeGrafter"/>
</dbReference>
<dbReference type="FunFam" id="1.10.630.10:FF:000018">
    <property type="entry name" value="Cytochrome P450 monooxygenase"/>
    <property type="match status" value="1"/>
</dbReference>
<evidence type="ECO:0000256" key="3">
    <source>
        <dbReference type="ARBA" id="ARBA00022723"/>
    </source>
</evidence>
<evidence type="ECO:0000256" key="5">
    <source>
        <dbReference type="ARBA" id="ARBA00023004"/>
    </source>
</evidence>
<comment type="similarity">
    <text evidence="1">Belongs to the cytochrome P450 family.</text>
</comment>
<dbReference type="GO" id="GO:0020037">
    <property type="term" value="F:heme binding"/>
    <property type="evidence" value="ECO:0007669"/>
    <property type="project" value="InterPro"/>
</dbReference>
<keyword evidence="4" id="KW-0560">Oxidoreductase</keyword>
<keyword evidence="3" id="KW-0479">Metal-binding</keyword>
<protein>
    <submittedName>
        <fullName evidence="7">Unannotated protein</fullName>
    </submittedName>
</protein>
<accession>A0A6J7ICL2</accession>
<sequence length="424" mass="47039">MSTTTDPNAIADISAQSFWARPRREREADFARLRAEEPVSWQRQPEGLLVTADGAAEDAAAHLTGGYWALSRYDDIRAVSRNPKDFCSGRGVMFEDVPQEFLDMAISILAMDDPRHAAVRGLISSAFTPKQVGALEDGVRRDARQVVDELPDADSDDFVEHVSKRVPLMTIMRMLGVPEEERERLVHYSDAMVSWSDPEYLQGRDGLAVVGEALWILHSACTDLAEQRRAHPTDDLLTALVHARIDGQTLTTEEIAAFFVLLSVAGNDTTRHTTSHAMVALQENPDQRALLLEDLDGRLPVAVEEFVRWASPVMTFRRTATRDTEIRGQAIAEGDKVVLVYPSGNRDETAFDRPERFDVLRTPNRHLGFGGGGPHYCLGAPLAKVQLRALFSELLGRHPGIEVGEPRQVVGNFVDGVNLLPFRL</sequence>
<keyword evidence="6" id="KW-0503">Monooxygenase</keyword>